<accession>A0A4S4N286</accession>
<proteinExistence type="predicted"/>
<protein>
    <submittedName>
        <fullName evidence="1">Uncharacterized protein</fullName>
    </submittedName>
</protein>
<gene>
    <name evidence="1" type="ORF">EUX98_g1106</name>
</gene>
<evidence type="ECO:0000313" key="1">
    <source>
        <dbReference type="EMBL" id="THH33056.1"/>
    </source>
</evidence>
<dbReference type="EMBL" id="SGPM01000011">
    <property type="protein sequence ID" value="THH33056.1"/>
    <property type="molecule type" value="Genomic_DNA"/>
</dbReference>
<keyword evidence="2" id="KW-1185">Reference proteome</keyword>
<dbReference type="AlphaFoldDB" id="A0A4S4N286"/>
<sequence>MSFKCMKTIPLLGRLQAAQRATGAKYFILTDEHEVAVFNDFREDTYTYLASNRSYLRVYCDGCKTPLSETLSLRGKVGRPPCAGALVTALHLDVDEEADIEDDEDRVIDFAFTKLRLGHEHRRGVHIVERFCPGDELYDMLESYFNTGDVFHDGKDVIWFKTEDLEA</sequence>
<dbReference type="Proteomes" id="UP000308730">
    <property type="component" value="Unassembled WGS sequence"/>
</dbReference>
<comment type="caution">
    <text evidence="1">The sequence shown here is derived from an EMBL/GenBank/DDBJ whole genome shotgun (WGS) entry which is preliminary data.</text>
</comment>
<name>A0A4S4N286_9APHY</name>
<organism evidence="1 2">
    <name type="scientific">Antrodiella citrinella</name>
    <dbReference type="NCBI Taxonomy" id="2447956"/>
    <lineage>
        <taxon>Eukaryota</taxon>
        <taxon>Fungi</taxon>
        <taxon>Dikarya</taxon>
        <taxon>Basidiomycota</taxon>
        <taxon>Agaricomycotina</taxon>
        <taxon>Agaricomycetes</taxon>
        <taxon>Polyporales</taxon>
        <taxon>Steccherinaceae</taxon>
        <taxon>Antrodiella</taxon>
    </lineage>
</organism>
<evidence type="ECO:0000313" key="2">
    <source>
        <dbReference type="Proteomes" id="UP000308730"/>
    </source>
</evidence>
<reference evidence="1 2" key="1">
    <citation type="submission" date="2019-02" db="EMBL/GenBank/DDBJ databases">
        <title>Genome sequencing of the rare red list fungi Antrodiella citrinella (Flaviporus citrinellus).</title>
        <authorList>
            <person name="Buettner E."/>
            <person name="Kellner H."/>
        </authorList>
    </citation>
    <scope>NUCLEOTIDE SEQUENCE [LARGE SCALE GENOMIC DNA]</scope>
    <source>
        <strain evidence="1 2">DSM 108506</strain>
    </source>
</reference>